<organism evidence="4 5">
    <name type="scientific">Brachybacterium rhamnosum</name>
    <dbReference type="NCBI Taxonomy" id="173361"/>
    <lineage>
        <taxon>Bacteria</taxon>
        <taxon>Bacillati</taxon>
        <taxon>Actinomycetota</taxon>
        <taxon>Actinomycetes</taxon>
        <taxon>Micrococcales</taxon>
        <taxon>Dermabacteraceae</taxon>
        <taxon>Brachybacterium</taxon>
    </lineage>
</organism>
<dbReference type="PANTHER" id="PTHR30055:SF200">
    <property type="entry name" value="HTH-TYPE TRANSCRIPTIONAL REPRESSOR BDCR"/>
    <property type="match status" value="1"/>
</dbReference>
<dbReference type="InterPro" id="IPR009057">
    <property type="entry name" value="Homeodomain-like_sf"/>
</dbReference>
<evidence type="ECO:0000256" key="1">
    <source>
        <dbReference type="ARBA" id="ARBA00023125"/>
    </source>
</evidence>
<reference evidence="5" key="1">
    <citation type="journal article" date="2019" name="Int. J. Syst. Evol. Microbiol.">
        <title>The Global Catalogue of Microorganisms (GCM) 10K type strain sequencing project: providing services to taxonomists for standard genome sequencing and annotation.</title>
        <authorList>
            <consortium name="The Broad Institute Genomics Platform"/>
            <consortium name="The Broad Institute Genome Sequencing Center for Infectious Disease"/>
            <person name="Wu L."/>
            <person name="Ma J."/>
        </authorList>
    </citation>
    <scope>NUCLEOTIDE SEQUENCE [LARGE SCALE GENOMIC DNA]</scope>
    <source>
        <strain evidence="5">JCM 11650</strain>
    </source>
</reference>
<dbReference type="Pfam" id="PF00440">
    <property type="entry name" value="TetR_N"/>
    <property type="match status" value="1"/>
</dbReference>
<dbReference type="InterPro" id="IPR050109">
    <property type="entry name" value="HTH-type_TetR-like_transc_reg"/>
</dbReference>
<dbReference type="EMBL" id="JBHUFL010000002">
    <property type="protein sequence ID" value="MFD1834645.1"/>
    <property type="molecule type" value="Genomic_DNA"/>
</dbReference>
<proteinExistence type="predicted"/>
<protein>
    <submittedName>
        <fullName evidence="4">Helix-turn-helix domain-containing protein</fullName>
    </submittedName>
</protein>
<dbReference type="Gene3D" id="1.10.357.10">
    <property type="entry name" value="Tetracycline Repressor, domain 2"/>
    <property type="match status" value="1"/>
</dbReference>
<evidence type="ECO:0000313" key="5">
    <source>
        <dbReference type="Proteomes" id="UP001597280"/>
    </source>
</evidence>
<dbReference type="SUPFAM" id="SSF46689">
    <property type="entry name" value="Homeodomain-like"/>
    <property type="match status" value="1"/>
</dbReference>
<sequence>MTALDLPRPVADSRSTPAGEAILAAATDLFYERGITVTGVDLLAERAGTTKRTIYQRFGSKEGVIVAYLRRRIRSWQLHLLAELDASPPLPPPLAAATVFEEARRWTRDPARGCSFQIAWAEVGARPGPAAELLREEKAWMRALFTSIAGEAELGAVLHQLYEGALVTTASTGDAEEMGSAQVTAQTLLRTRRAGLHDLHWSNIQRS</sequence>
<dbReference type="Proteomes" id="UP001597280">
    <property type="component" value="Unassembled WGS sequence"/>
</dbReference>
<dbReference type="PROSITE" id="PS50977">
    <property type="entry name" value="HTH_TETR_2"/>
    <property type="match status" value="1"/>
</dbReference>
<dbReference type="InterPro" id="IPR001647">
    <property type="entry name" value="HTH_TetR"/>
</dbReference>
<accession>A0ABW4PX44</accession>
<dbReference type="InterPro" id="IPR036271">
    <property type="entry name" value="Tet_transcr_reg_TetR-rel_C_sf"/>
</dbReference>
<dbReference type="PRINTS" id="PR00455">
    <property type="entry name" value="HTHTETR"/>
</dbReference>
<evidence type="ECO:0000313" key="4">
    <source>
        <dbReference type="EMBL" id="MFD1834645.1"/>
    </source>
</evidence>
<dbReference type="PANTHER" id="PTHR30055">
    <property type="entry name" value="HTH-TYPE TRANSCRIPTIONAL REGULATOR RUTR"/>
    <property type="match status" value="1"/>
</dbReference>
<feature type="domain" description="HTH tetR-type" evidence="3">
    <location>
        <begin position="16"/>
        <end position="76"/>
    </location>
</feature>
<feature type="DNA-binding region" description="H-T-H motif" evidence="2">
    <location>
        <begin position="39"/>
        <end position="58"/>
    </location>
</feature>
<dbReference type="RefSeq" id="WP_343903904.1">
    <property type="nucleotide sequence ID" value="NZ_BAAAIS010000002.1"/>
</dbReference>
<gene>
    <name evidence="4" type="ORF">ACFSDA_06090</name>
</gene>
<evidence type="ECO:0000256" key="2">
    <source>
        <dbReference type="PROSITE-ProRule" id="PRU00335"/>
    </source>
</evidence>
<keyword evidence="5" id="KW-1185">Reference proteome</keyword>
<comment type="caution">
    <text evidence="4">The sequence shown here is derived from an EMBL/GenBank/DDBJ whole genome shotgun (WGS) entry which is preliminary data.</text>
</comment>
<name>A0ABW4PX44_9MICO</name>
<keyword evidence="1 2" id="KW-0238">DNA-binding</keyword>
<evidence type="ECO:0000259" key="3">
    <source>
        <dbReference type="PROSITE" id="PS50977"/>
    </source>
</evidence>
<dbReference type="SUPFAM" id="SSF48498">
    <property type="entry name" value="Tetracyclin repressor-like, C-terminal domain"/>
    <property type="match status" value="1"/>
</dbReference>